<dbReference type="GO" id="GO:0031405">
    <property type="term" value="F:lipoic acid binding"/>
    <property type="evidence" value="ECO:0007669"/>
    <property type="project" value="TreeGrafter"/>
</dbReference>
<evidence type="ECO:0000256" key="7">
    <source>
        <dbReference type="RuleBase" id="RU003423"/>
    </source>
</evidence>
<dbReference type="Gene3D" id="2.40.50.100">
    <property type="match status" value="1"/>
</dbReference>
<organism evidence="10 11">
    <name type="scientific">Chitinophaga eiseniae</name>
    <dbReference type="NCBI Taxonomy" id="634771"/>
    <lineage>
        <taxon>Bacteria</taxon>
        <taxon>Pseudomonadati</taxon>
        <taxon>Bacteroidota</taxon>
        <taxon>Chitinophagia</taxon>
        <taxon>Chitinophagales</taxon>
        <taxon>Chitinophagaceae</taxon>
        <taxon>Chitinophaga</taxon>
    </lineage>
</organism>
<dbReference type="Pfam" id="PF00198">
    <property type="entry name" value="2-oxoacid_dh"/>
    <property type="match status" value="1"/>
</dbReference>
<proteinExistence type="inferred from homology"/>
<dbReference type="Gene3D" id="3.30.559.10">
    <property type="entry name" value="Chloramphenicol acetyltransferase-like domain"/>
    <property type="match status" value="1"/>
</dbReference>
<dbReference type="CDD" id="cd06849">
    <property type="entry name" value="lipoyl_domain"/>
    <property type="match status" value="1"/>
</dbReference>
<dbReference type="SUPFAM" id="SSF51230">
    <property type="entry name" value="Single hybrid motif"/>
    <property type="match status" value="1"/>
</dbReference>
<keyword evidence="6 7" id="KW-0012">Acyltransferase</keyword>
<reference evidence="11" key="1">
    <citation type="submission" date="2017-02" db="EMBL/GenBank/DDBJ databases">
        <authorList>
            <person name="Varghese N."/>
            <person name="Submissions S."/>
        </authorList>
    </citation>
    <scope>NUCLEOTIDE SEQUENCE [LARGE SCALE GENOMIC DNA]</scope>
    <source>
        <strain evidence="11">DSM 22224</strain>
    </source>
</reference>
<dbReference type="SUPFAM" id="SSF47005">
    <property type="entry name" value="Peripheral subunit-binding domain of 2-oxo acid dehydrogenase complex"/>
    <property type="match status" value="1"/>
</dbReference>
<dbReference type="Pfam" id="PF00364">
    <property type="entry name" value="Biotin_lipoyl"/>
    <property type="match status" value="1"/>
</dbReference>
<evidence type="ECO:0000256" key="3">
    <source>
        <dbReference type="ARBA" id="ARBA00011484"/>
    </source>
</evidence>
<dbReference type="AlphaFoldDB" id="A0A1T4TM53"/>
<dbReference type="Gene3D" id="4.10.320.10">
    <property type="entry name" value="E3-binding domain"/>
    <property type="match status" value="1"/>
</dbReference>
<dbReference type="InterPro" id="IPR011053">
    <property type="entry name" value="Single_hybrid_motif"/>
</dbReference>
<dbReference type="OrthoDB" id="9805770at2"/>
<evidence type="ECO:0000256" key="2">
    <source>
        <dbReference type="ARBA" id="ARBA00007317"/>
    </source>
</evidence>
<gene>
    <name evidence="10" type="ORF">SAMN04488128_105402</name>
</gene>
<dbReference type="InterPro" id="IPR004167">
    <property type="entry name" value="PSBD"/>
</dbReference>
<dbReference type="GO" id="GO:0016407">
    <property type="term" value="F:acetyltransferase activity"/>
    <property type="evidence" value="ECO:0007669"/>
    <property type="project" value="TreeGrafter"/>
</dbReference>
<dbReference type="PROSITE" id="PS50968">
    <property type="entry name" value="BIOTINYL_LIPOYL"/>
    <property type="match status" value="1"/>
</dbReference>
<comment type="similarity">
    <text evidence="2 7">Belongs to the 2-oxoacid dehydrogenase family.</text>
</comment>
<dbReference type="InterPro" id="IPR001078">
    <property type="entry name" value="2-oxoacid_DH_actylTfrase"/>
</dbReference>
<dbReference type="InterPro" id="IPR003016">
    <property type="entry name" value="2-oxoA_DH_lipoyl-BS"/>
</dbReference>
<dbReference type="PROSITE" id="PS00189">
    <property type="entry name" value="LIPOYL"/>
    <property type="match status" value="1"/>
</dbReference>
<dbReference type="InterPro" id="IPR036625">
    <property type="entry name" value="E3-bd_dom_sf"/>
</dbReference>
<keyword evidence="4 7" id="KW-0808">Transferase</keyword>
<dbReference type="PROSITE" id="PS51826">
    <property type="entry name" value="PSBD"/>
    <property type="match status" value="1"/>
</dbReference>
<evidence type="ECO:0000259" key="8">
    <source>
        <dbReference type="PROSITE" id="PS50968"/>
    </source>
</evidence>
<dbReference type="GO" id="GO:0005737">
    <property type="term" value="C:cytoplasm"/>
    <property type="evidence" value="ECO:0007669"/>
    <property type="project" value="TreeGrafter"/>
</dbReference>
<dbReference type="Pfam" id="PF02817">
    <property type="entry name" value="E3_binding"/>
    <property type="match status" value="1"/>
</dbReference>
<evidence type="ECO:0000259" key="9">
    <source>
        <dbReference type="PROSITE" id="PS51826"/>
    </source>
</evidence>
<dbReference type="PANTHER" id="PTHR43178">
    <property type="entry name" value="DIHYDROLIPOAMIDE ACETYLTRANSFERASE COMPONENT OF PYRUVATE DEHYDROGENASE COMPLEX"/>
    <property type="match status" value="1"/>
</dbReference>
<evidence type="ECO:0000256" key="5">
    <source>
        <dbReference type="ARBA" id="ARBA00022823"/>
    </source>
</evidence>
<dbReference type="RefSeq" id="WP_078672201.1">
    <property type="nucleotide sequence ID" value="NZ_FUWZ01000005.1"/>
</dbReference>
<dbReference type="InterPro" id="IPR050743">
    <property type="entry name" value="2-oxoacid_DH_E2_comp"/>
</dbReference>
<evidence type="ECO:0000256" key="4">
    <source>
        <dbReference type="ARBA" id="ARBA00022679"/>
    </source>
</evidence>
<dbReference type="STRING" id="634771.SAMN04488128_105402"/>
<evidence type="ECO:0000256" key="1">
    <source>
        <dbReference type="ARBA" id="ARBA00001938"/>
    </source>
</evidence>
<comment type="cofactor">
    <cofactor evidence="1 7">
        <name>(R)-lipoate</name>
        <dbReference type="ChEBI" id="CHEBI:83088"/>
    </cofactor>
</comment>
<evidence type="ECO:0000313" key="11">
    <source>
        <dbReference type="Proteomes" id="UP000190367"/>
    </source>
</evidence>
<dbReference type="PANTHER" id="PTHR43178:SF5">
    <property type="entry name" value="LIPOAMIDE ACYLTRANSFERASE COMPONENT OF BRANCHED-CHAIN ALPHA-KETO ACID DEHYDROGENASE COMPLEX, MITOCHONDRIAL"/>
    <property type="match status" value="1"/>
</dbReference>
<comment type="subunit">
    <text evidence="3">Forms a 24-polypeptide structural core with octahedral symmetry.</text>
</comment>
<dbReference type="SUPFAM" id="SSF52777">
    <property type="entry name" value="CoA-dependent acyltransferases"/>
    <property type="match status" value="1"/>
</dbReference>
<dbReference type="Proteomes" id="UP000190367">
    <property type="component" value="Unassembled WGS sequence"/>
</dbReference>
<sequence length="446" mass="47540">MAIVELVMPKMGESIMEATILRWHKKAGDHVKVDETVLEIATDKVDSEVPSIAEGTISEVLFKENDVVPVGTVIARINTNADAAATPAPVPETPAAASEPRFTAAAVPSAAPVAAAPAAPAAGGARFYSPLVLTIAQQEGVSFADLERIPGSGSDGRVTKKDILQYVADRKEGKVVPDVTPVAEPAAPAAAAAAVRSTPAVTTVASPTYNGNVEIVEMDRMRKLIANHMVMSKQTSPHVTSFAEADVTNMVKWRDRMKGEFEKREGEKLTFTPLFIEAIVKCIKRFPLINCSLDGDKIIIKKDINIGMATALPSGNLIVPVIKNADMLNLTGLSKQVNGLANAARQNKLKPEDTQAGTFTLTNVGTFGSLMGTPIINQPQVAILAVGAIKKRPVVIETELGDSIAIRHMMYLSMSYDHRIVDGSLGATFLTAVAQELENFDPKRTV</sequence>
<name>A0A1T4TM53_9BACT</name>
<keyword evidence="11" id="KW-1185">Reference proteome</keyword>
<keyword evidence="5 7" id="KW-0450">Lipoyl</keyword>
<dbReference type="FunFam" id="3.30.559.10:FF:000007">
    <property type="entry name" value="Dihydrolipoamide acetyltransferase component of pyruvate dehydrogenase complex"/>
    <property type="match status" value="1"/>
</dbReference>
<protein>
    <recommendedName>
        <fullName evidence="7">Dihydrolipoamide acetyltransferase component of pyruvate dehydrogenase complex</fullName>
        <ecNumber evidence="7">2.3.1.-</ecNumber>
    </recommendedName>
</protein>
<evidence type="ECO:0000313" key="10">
    <source>
        <dbReference type="EMBL" id="SKA41299.1"/>
    </source>
</evidence>
<dbReference type="InterPro" id="IPR023213">
    <property type="entry name" value="CAT-like_dom_sf"/>
</dbReference>
<dbReference type="InterPro" id="IPR000089">
    <property type="entry name" value="Biotin_lipoyl"/>
</dbReference>
<feature type="domain" description="Peripheral subunit-binding (PSBD)" evidence="9">
    <location>
        <begin position="127"/>
        <end position="167"/>
    </location>
</feature>
<evidence type="ECO:0000256" key="6">
    <source>
        <dbReference type="ARBA" id="ARBA00023315"/>
    </source>
</evidence>
<dbReference type="EC" id="2.3.1.-" evidence="7"/>
<dbReference type="EMBL" id="FUWZ01000005">
    <property type="protein sequence ID" value="SKA41299.1"/>
    <property type="molecule type" value="Genomic_DNA"/>
</dbReference>
<feature type="domain" description="Lipoyl-binding" evidence="8">
    <location>
        <begin position="3"/>
        <end position="78"/>
    </location>
</feature>
<accession>A0A1T4TM53</accession>